<feature type="compositionally biased region" description="Polar residues" evidence="2">
    <location>
        <begin position="763"/>
        <end position="775"/>
    </location>
</feature>
<evidence type="ECO:0000313" key="4">
    <source>
        <dbReference type="Proteomes" id="UP001342314"/>
    </source>
</evidence>
<dbReference type="AlphaFoldDB" id="A0AAV5GTW5"/>
<organism evidence="3 4">
    <name type="scientific">Rhodotorula paludigena</name>
    <dbReference type="NCBI Taxonomy" id="86838"/>
    <lineage>
        <taxon>Eukaryota</taxon>
        <taxon>Fungi</taxon>
        <taxon>Dikarya</taxon>
        <taxon>Basidiomycota</taxon>
        <taxon>Pucciniomycotina</taxon>
        <taxon>Microbotryomycetes</taxon>
        <taxon>Sporidiobolales</taxon>
        <taxon>Sporidiobolaceae</taxon>
        <taxon>Rhodotorula</taxon>
    </lineage>
</organism>
<sequence>MHPHGLQAPEQHLQSVVNRKPGPVKPDDLPDIFHVRTSWIARTLAQGHHIPRNLLLKLLAHRKVPPATLAVWVDVLARRDPVYALERLGLLESAASDAALGPNAAQEQVDCPDWLYLSLPGLVTQQSHVPYLASQLLSPRFAALTEARRGLFVARCVQHFLKVRHYVALRETVDWVCFTPADSPASLSSPASFEHIIAALASERSRANTLSATPLYILDPLVSLLRTTMASRGIQATLGAHLALLSPKLIPRDPDEAMRRVLDMAQDGWPPHRPVLHRIVALYAARGDVRSAVEVLEEIRALGPARRKRRRREVERVDQASTALEPEPAAEEGDGLEEAETFVGEDEEAAHHAELRRVRELRLAGGERDEAQAVVVRQSQSGLEHLDDVLDDAAVAAPRQATAEAVKRRASPANLPQNIYDSTRLLDPDFSLPYFRTLLDYARGKQRTVSFPPPAFRFDTVAWVQIFRMAAAQPDISTQDLVAVATCLEQAASSPSLADPADPNPSSRPYRPLAPSIRIYTLILRTMHRRGEHRAGLNLWRSLEAREFQPDGHLVDAVVRILCALGRDEAALRLLDYYGVVRGRDDVVVIPTMSPSVPPRQRTMRQGTVPLDIVPFNAILAHLNRAGRHQQVYSLFKSLEERYGVRPDAATLSILIDSARYAGLAAGKSAAWSFGQGSPLAGGEDGGHADLAQLSSLGASRQGGAADDRWDGRPASKVMERFLWREVLESNWQDVEVFNPLFRWRAREQGGLTGWLAQKLRTGLSSSPEPVSDETSAPHDVPEQPHLTPPRKWRPFATTLSPTPPRAPHLYPNDRVFRSLIQLVGSHGSVRDIPLVVAWMQHVHVRPSRWTLCLAMAYVDGDAAIGEDLVDNWRAALARWLGRDAVPTEREIAWMRRGGRKEGVPELRRS</sequence>
<dbReference type="EMBL" id="BQKY01000015">
    <property type="protein sequence ID" value="GJN93969.1"/>
    <property type="molecule type" value="Genomic_DNA"/>
</dbReference>
<dbReference type="PANTHER" id="PTHR47447:SF17">
    <property type="entry name" value="OS12G0638900 PROTEIN"/>
    <property type="match status" value="1"/>
</dbReference>
<keyword evidence="4" id="KW-1185">Reference proteome</keyword>
<evidence type="ECO:0000256" key="2">
    <source>
        <dbReference type="SAM" id="MobiDB-lite"/>
    </source>
</evidence>
<dbReference type="Gene3D" id="1.25.40.10">
    <property type="entry name" value="Tetratricopeptide repeat domain"/>
    <property type="match status" value="1"/>
</dbReference>
<comment type="caution">
    <text evidence="3">The sequence shown here is derived from an EMBL/GenBank/DDBJ whole genome shotgun (WGS) entry which is preliminary data.</text>
</comment>
<dbReference type="Proteomes" id="UP001342314">
    <property type="component" value="Unassembled WGS sequence"/>
</dbReference>
<protein>
    <submittedName>
        <fullName evidence="3">Uncharacterized protein</fullName>
    </submittedName>
</protein>
<proteinExistence type="predicted"/>
<evidence type="ECO:0000256" key="1">
    <source>
        <dbReference type="ARBA" id="ARBA00022737"/>
    </source>
</evidence>
<reference evidence="3 4" key="1">
    <citation type="submission" date="2021-12" db="EMBL/GenBank/DDBJ databases">
        <title>High titer production of polyol ester of fatty acids by Rhodotorula paludigena BS15 towards product separation-free biomass refinery.</title>
        <authorList>
            <person name="Mano J."/>
            <person name="Ono H."/>
            <person name="Tanaka T."/>
            <person name="Naito K."/>
            <person name="Sushida H."/>
            <person name="Ike M."/>
            <person name="Tokuyasu K."/>
            <person name="Kitaoka M."/>
        </authorList>
    </citation>
    <scope>NUCLEOTIDE SEQUENCE [LARGE SCALE GENOMIC DNA]</scope>
    <source>
        <strain evidence="3 4">BS15</strain>
    </source>
</reference>
<dbReference type="InterPro" id="IPR011990">
    <property type="entry name" value="TPR-like_helical_dom_sf"/>
</dbReference>
<feature type="region of interest" description="Disordered" evidence="2">
    <location>
        <begin position="307"/>
        <end position="337"/>
    </location>
</feature>
<dbReference type="PANTHER" id="PTHR47447">
    <property type="entry name" value="OS03G0856100 PROTEIN"/>
    <property type="match status" value="1"/>
</dbReference>
<feature type="region of interest" description="Disordered" evidence="2">
    <location>
        <begin position="763"/>
        <end position="799"/>
    </location>
</feature>
<gene>
    <name evidence="3" type="ORF">Rhopal_007031-T1</name>
</gene>
<accession>A0AAV5GTW5</accession>
<feature type="compositionally biased region" description="Acidic residues" evidence="2">
    <location>
        <begin position="328"/>
        <end position="337"/>
    </location>
</feature>
<evidence type="ECO:0000313" key="3">
    <source>
        <dbReference type="EMBL" id="GJN93969.1"/>
    </source>
</evidence>
<keyword evidence="1" id="KW-0677">Repeat</keyword>
<name>A0AAV5GTW5_9BASI</name>